<reference evidence="2" key="1">
    <citation type="journal article" date="2019" name="Int. J. Syst. Evol. Microbiol.">
        <title>The Global Catalogue of Microorganisms (GCM) 10K type strain sequencing project: providing services to taxonomists for standard genome sequencing and annotation.</title>
        <authorList>
            <consortium name="The Broad Institute Genomics Platform"/>
            <consortium name="The Broad Institute Genome Sequencing Center for Infectious Disease"/>
            <person name="Wu L."/>
            <person name="Ma J."/>
        </authorList>
    </citation>
    <scope>NUCLEOTIDE SEQUENCE [LARGE SCALE GENOMIC DNA]</scope>
    <source>
        <strain evidence="2">KCTC 42730</strain>
    </source>
</reference>
<protein>
    <recommendedName>
        <fullName evidence="3">Lantibiotic dehydratase N-terminal domain-containing protein</fullName>
    </recommendedName>
</protein>
<proteinExistence type="predicted"/>
<name>A0ABV7CKV0_9GAMM</name>
<sequence length="816" mass="93722">MTLPYIVVRSNNVALNALDPIMSSTEINQLIVDINELESSIKNLKDETCDRIFSVASSDDIHRNRLIALKRKIFSNKDIDKIYAQYIDLKDLDPGLEKWFLLVARVMEKKDQLVDLFEKSKSSSRQEIRKYARNEQFQKGISFTRGDISGALERYQSYAEPTNKKQLNDEDTIIKYLNRAITKVSPFSSFTSIGFSKLSNTVSGSLARTSDINDKFSFDRSVFLKVYERIIKLHKHLFSFKFSANHISNEQHAVFYTFMDRKEVYPYRTSMVKAQLPQSFLTDNHTWRSIERIIDSTSPGAVTDNVIDQWLDAGILLYRPKLNDQSPDIIAELEAILAPLVSIAPSLHGPWESLRKILTLKQQLTSATHLSMAHIVQNINDEINVLATSVGYQTIKTGGLVYHDTFHPTISDVETEKIASLGQQVNEFITTYVGGNYDTGISSNVFNLLRSNINPNLSYSIFEFYDIATHVIKNAGQDTQKSSNAEKLLSFFEQIWQHRGQDVFYLDDKSPQSSEHPFSAYGHVIGDKFVLNCTDSGYLRVFSRFFTFSDNPEILTACTSAYADKLAEAYDIYDTFGFNTAHRPRLCHNRIWLDDFDAKLPSDLQLKDLELRWGAEQSQPMLYKVGGEAPLQIHHTALFISQLYPKLLELIMRFSMSNDPCYFATRFGIFNLVVSSQDSNCIKIPRVMYKDLVVSRKQWWLAKENLPLPLSNEDPIAYFLRLNQWRIAQGIPHRVFIRRHVKSKVLDRDISNAKKPLFIDFASAVLARPITRVLKSEFDYISIEEMLPDHTDNFVVDGEHRYASEIIFEQIHKDHV</sequence>
<dbReference type="Proteomes" id="UP001595453">
    <property type="component" value="Unassembled WGS sequence"/>
</dbReference>
<dbReference type="RefSeq" id="WP_377124573.1">
    <property type="nucleotide sequence ID" value="NZ_JBHRSD010000018.1"/>
</dbReference>
<gene>
    <name evidence="1" type="ORF">ACFOEE_12105</name>
</gene>
<evidence type="ECO:0000313" key="2">
    <source>
        <dbReference type="Proteomes" id="UP001595453"/>
    </source>
</evidence>
<dbReference type="EMBL" id="JBHRSD010000018">
    <property type="protein sequence ID" value="MFC3033264.1"/>
    <property type="molecule type" value="Genomic_DNA"/>
</dbReference>
<accession>A0ABV7CKV0</accession>
<evidence type="ECO:0000313" key="1">
    <source>
        <dbReference type="EMBL" id="MFC3033264.1"/>
    </source>
</evidence>
<comment type="caution">
    <text evidence="1">The sequence shown here is derived from an EMBL/GenBank/DDBJ whole genome shotgun (WGS) entry which is preliminary data.</text>
</comment>
<evidence type="ECO:0008006" key="3">
    <source>
        <dbReference type="Google" id="ProtNLM"/>
    </source>
</evidence>
<organism evidence="1 2">
    <name type="scientific">Pseudoalteromonas fenneropenaei</name>
    <dbReference type="NCBI Taxonomy" id="1737459"/>
    <lineage>
        <taxon>Bacteria</taxon>
        <taxon>Pseudomonadati</taxon>
        <taxon>Pseudomonadota</taxon>
        <taxon>Gammaproteobacteria</taxon>
        <taxon>Alteromonadales</taxon>
        <taxon>Pseudoalteromonadaceae</taxon>
        <taxon>Pseudoalteromonas</taxon>
    </lineage>
</organism>
<keyword evidence="2" id="KW-1185">Reference proteome</keyword>